<name>A0A1W9KTT5_9BURK</name>
<keyword evidence="1" id="KW-0418">Kinase</keyword>
<dbReference type="EMBL" id="MTEI01000006">
    <property type="protein sequence ID" value="OQW87853.1"/>
    <property type="molecule type" value="Genomic_DNA"/>
</dbReference>
<reference evidence="1 2" key="1">
    <citation type="submission" date="2017-01" db="EMBL/GenBank/DDBJ databases">
        <title>Novel large sulfur bacteria in the metagenomes of groundwater-fed chemosynthetic microbial mats in the Lake Huron basin.</title>
        <authorList>
            <person name="Sharrar A.M."/>
            <person name="Flood B.E."/>
            <person name="Bailey J.V."/>
            <person name="Jones D.S."/>
            <person name="Biddanda B."/>
            <person name="Ruberg S.A."/>
            <person name="Marcus D.N."/>
            <person name="Dick G.J."/>
        </authorList>
    </citation>
    <scope>NUCLEOTIDE SEQUENCE [LARGE SCALE GENOMIC DNA]</scope>
    <source>
        <strain evidence="1">A7</strain>
    </source>
</reference>
<evidence type="ECO:0000313" key="2">
    <source>
        <dbReference type="Proteomes" id="UP000192505"/>
    </source>
</evidence>
<gene>
    <name evidence="1" type="ORF">BWK72_11145</name>
</gene>
<dbReference type="Gene3D" id="3.40.50.300">
    <property type="entry name" value="P-loop containing nucleotide triphosphate hydrolases"/>
    <property type="match status" value="1"/>
</dbReference>
<protein>
    <submittedName>
        <fullName evidence="1">HprK-related kinase A</fullName>
    </submittedName>
</protein>
<comment type="caution">
    <text evidence="1">The sequence shown here is derived from an EMBL/GenBank/DDBJ whole genome shotgun (WGS) entry which is preliminary data.</text>
</comment>
<dbReference type="InterPro" id="IPR027417">
    <property type="entry name" value="P-loop_NTPase"/>
</dbReference>
<keyword evidence="1" id="KW-0808">Transferase</keyword>
<accession>A0A1W9KTT5</accession>
<dbReference type="Proteomes" id="UP000192505">
    <property type="component" value="Unassembled WGS sequence"/>
</dbReference>
<dbReference type="InterPro" id="IPR027600">
    <property type="entry name" value="HprK-rel_A"/>
</dbReference>
<dbReference type="GO" id="GO:0016301">
    <property type="term" value="F:kinase activity"/>
    <property type="evidence" value="ECO:0007669"/>
    <property type="project" value="UniProtKB-KW"/>
</dbReference>
<dbReference type="AlphaFoldDB" id="A0A1W9KTT5"/>
<dbReference type="NCBIfam" id="TIGR04352">
    <property type="entry name" value="HprK_rel_A"/>
    <property type="match status" value="1"/>
</dbReference>
<sequence length="305" mass="33762">MTLSELSLAEVKSRLCGTGLVIRTGSFIFRIQSRIPSIADGLALLYPEYPLLADDQFVDFTVALSPSAGIRRWWRSQVRFVYDGESPFAMLPIDHAFPLMEWAMNWCISTQAHHYLTLHAAVIEKGGHAVIMPAPPGSGKSTLCAALIHRGWRLLSDELALISLTNGMLTPLVRPVSLKNQSLQVIQTFAPESILNQVTHDTSKGSVSHMKVPVNHVRRMNEFAKPRWVVFPKYLSNAPARLSSRPKANSMLELGRNSFNYTVHGQTGFELLADVVSNSDCYDFSYSQLDDAVAVFDDLAANAVS</sequence>
<proteinExistence type="predicted"/>
<organism evidence="1 2">
    <name type="scientific">Rhodoferax ferrireducens</name>
    <dbReference type="NCBI Taxonomy" id="192843"/>
    <lineage>
        <taxon>Bacteria</taxon>
        <taxon>Pseudomonadati</taxon>
        <taxon>Pseudomonadota</taxon>
        <taxon>Betaproteobacteria</taxon>
        <taxon>Burkholderiales</taxon>
        <taxon>Comamonadaceae</taxon>
        <taxon>Rhodoferax</taxon>
    </lineage>
</organism>
<dbReference type="SUPFAM" id="SSF53795">
    <property type="entry name" value="PEP carboxykinase-like"/>
    <property type="match status" value="1"/>
</dbReference>
<evidence type="ECO:0000313" key="1">
    <source>
        <dbReference type="EMBL" id="OQW87853.1"/>
    </source>
</evidence>